<dbReference type="InterPro" id="IPR018146">
    <property type="entry name" value="Glyoxalase_1_CS"/>
</dbReference>
<dbReference type="InterPro" id="IPR029068">
    <property type="entry name" value="Glyas_Bleomycin-R_OHBP_Dase"/>
</dbReference>
<dbReference type="SUPFAM" id="SSF54593">
    <property type="entry name" value="Glyoxalase/Bleomycin resistance protein/Dihydroxybiphenyl dioxygenase"/>
    <property type="match status" value="1"/>
</dbReference>
<feature type="domain" description="VOC" evidence="2">
    <location>
        <begin position="5"/>
        <end position="122"/>
    </location>
</feature>
<dbReference type="GO" id="GO:0046872">
    <property type="term" value="F:metal ion binding"/>
    <property type="evidence" value="ECO:0007669"/>
    <property type="project" value="UniProtKB-KW"/>
</dbReference>
<sequence>MAMIELHHVSLLVADTRRSLAFYQDLLGLDIDPSRPDLGFPGAWLKVGGQQIHLLELDNPDALADRPEHGGRDRHTAFLVDNLDAIRAKLDQAGIDYSNSRSGRRALFCRDPDRNTIELIAR</sequence>
<dbReference type="Proteomes" id="UP000770889">
    <property type="component" value="Unassembled WGS sequence"/>
</dbReference>
<evidence type="ECO:0000313" key="3">
    <source>
        <dbReference type="EMBL" id="MBT2987403.1"/>
    </source>
</evidence>
<reference evidence="3 4" key="1">
    <citation type="submission" date="2021-05" db="EMBL/GenBank/DDBJ databases">
        <title>Genetic and Functional Diversity in Clade A Lucinid endosymbionts from the Bahamas.</title>
        <authorList>
            <person name="Giani N.M."/>
            <person name="Engel A.S."/>
            <person name="Campbell B.J."/>
        </authorList>
    </citation>
    <scope>NUCLEOTIDE SEQUENCE [LARGE SCALE GENOMIC DNA]</scope>
    <source>
        <strain evidence="3">LUC16012Gg_MoonRockCtena</strain>
    </source>
</reference>
<dbReference type="PANTHER" id="PTHR21366:SF22">
    <property type="entry name" value="VOC DOMAIN-CONTAINING PROTEIN"/>
    <property type="match status" value="1"/>
</dbReference>
<name>A0A944M5D6_9GAMM</name>
<dbReference type="CDD" id="cd07245">
    <property type="entry name" value="VOC_like"/>
    <property type="match status" value="1"/>
</dbReference>
<organism evidence="3 4">
    <name type="scientific">Candidatus Thiodiazotropha taylori</name>
    <dbReference type="NCBI Taxonomy" id="2792791"/>
    <lineage>
        <taxon>Bacteria</taxon>
        <taxon>Pseudomonadati</taxon>
        <taxon>Pseudomonadota</taxon>
        <taxon>Gammaproteobacteria</taxon>
        <taxon>Chromatiales</taxon>
        <taxon>Sedimenticolaceae</taxon>
        <taxon>Candidatus Thiodiazotropha</taxon>
    </lineage>
</organism>
<dbReference type="Pfam" id="PF00903">
    <property type="entry name" value="Glyoxalase"/>
    <property type="match status" value="1"/>
</dbReference>
<evidence type="ECO:0000259" key="2">
    <source>
        <dbReference type="PROSITE" id="PS51819"/>
    </source>
</evidence>
<dbReference type="InterPro" id="IPR004360">
    <property type="entry name" value="Glyas_Fos-R_dOase_dom"/>
</dbReference>
<dbReference type="PROSITE" id="PS51819">
    <property type="entry name" value="VOC"/>
    <property type="match status" value="1"/>
</dbReference>
<dbReference type="EMBL" id="JAHHGM010000001">
    <property type="protein sequence ID" value="MBT2987403.1"/>
    <property type="molecule type" value="Genomic_DNA"/>
</dbReference>
<dbReference type="InterPro" id="IPR050383">
    <property type="entry name" value="GlyoxalaseI/FosfomycinResist"/>
</dbReference>
<keyword evidence="1" id="KW-0479">Metal-binding</keyword>
<dbReference type="PROSITE" id="PS00934">
    <property type="entry name" value="GLYOXALASE_I_1"/>
    <property type="match status" value="1"/>
</dbReference>
<evidence type="ECO:0000256" key="1">
    <source>
        <dbReference type="ARBA" id="ARBA00022723"/>
    </source>
</evidence>
<proteinExistence type="predicted"/>
<dbReference type="InterPro" id="IPR037523">
    <property type="entry name" value="VOC_core"/>
</dbReference>
<protein>
    <submittedName>
        <fullName evidence="3">VOC family protein</fullName>
    </submittedName>
</protein>
<dbReference type="GO" id="GO:0004462">
    <property type="term" value="F:lactoylglutathione lyase activity"/>
    <property type="evidence" value="ECO:0007669"/>
    <property type="project" value="InterPro"/>
</dbReference>
<dbReference type="AlphaFoldDB" id="A0A944M5D6"/>
<accession>A0A944M5D6</accession>
<dbReference type="Gene3D" id="3.10.180.10">
    <property type="entry name" value="2,3-Dihydroxybiphenyl 1,2-Dioxygenase, domain 1"/>
    <property type="match status" value="1"/>
</dbReference>
<gene>
    <name evidence="3" type="ORF">KME65_00420</name>
</gene>
<dbReference type="PANTHER" id="PTHR21366">
    <property type="entry name" value="GLYOXALASE FAMILY PROTEIN"/>
    <property type="match status" value="1"/>
</dbReference>
<comment type="caution">
    <text evidence="3">The sequence shown here is derived from an EMBL/GenBank/DDBJ whole genome shotgun (WGS) entry which is preliminary data.</text>
</comment>
<evidence type="ECO:0000313" key="4">
    <source>
        <dbReference type="Proteomes" id="UP000770889"/>
    </source>
</evidence>